<feature type="domain" description="DUF6455" evidence="1">
    <location>
        <begin position="1"/>
        <end position="83"/>
    </location>
</feature>
<protein>
    <submittedName>
        <fullName evidence="2">Adenylosuccinate lyase</fullName>
    </submittedName>
</protein>
<name>A0A4R5EZ68_9RHOB</name>
<dbReference type="RefSeq" id="WP_132827520.1">
    <property type="nucleotide sequence ID" value="NZ_SMFP01000002.1"/>
</dbReference>
<dbReference type="Proteomes" id="UP000294662">
    <property type="component" value="Unassembled WGS sequence"/>
</dbReference>
<evidence type="ECO:0000313" key="3">
    <source>
        <dbReference type="Proteomes" id="UP000294662"/>
    </source>
</evidence>
<gene>
    <name evidence="2" type="ORF">E1B25_04735</name>
</gene>
<dbReference type="GO" id="GO:0016829">
    <property type="term" value="F:lyase activity"/>
    <property type="evidence" value="ECO:0007669"/>
    <property type="project" value="UniProtKB-KW"/>
</dbReference>
<sequence length="85" mass="9268">MNFFRQVSKSTDLMLGMAARLGADLGAEITHDPLQGANQVRSMALRCSACPHQQGCAALQQQCDHLDAAPDYCRNKVFLDHVAHA</sequence>
<proteinExistence type="predicted"/>
<keyword evidence="2" id="KW-0456">Lyase</keyword>
<dbReference type="EMBL" id="SMFP01000002">
    <property type="protein sequence ID" value="TDE40262.1"/>
    <property type="molecule type" value="Genomic_DNA"/>
</dbReference>
<accession>A0A4R5EZ68</accession>
<organism evidence="2 3">
    <name type="scientific">Antarcticimicrobium sediminis</name>
    <dbReference type="NCBI Taxonomy" id="2546227"/>
    <lineage>
        <taxon>Bacteria</taxon>
        <taxon>Pseudomonadati</taxon>
        <taxon>Pseudomonadota</taxon>
        <taxon>Alphaproteobacteria</taxon>
        <taxon>Rhodobacterales</taxon>
        <taxon>Paracoccaceae</taxon>
        <taxon>Antarcticimicrobium</taxon>
    </lineage>
</organism>
<dbReference type="AlphaFoldDB" id="A0A4R5EZ68"/>
<keyword evidence="3" id="KW-1185">Reference proteome</keyword>
<evidence type="ECO:0000313" key="2">
    <source>
        <dbReference type="EMBL" id="TDE40262.1"/>
    </source>
</evidence>
<comment type="caution">
    <text evidence="2">The sequence shown here is derived from an EMBL/GenBank/DDBJ whole genome shotgun (WGS) entry which is preliminary data.</text>
</comment>
<evidence type="ECO:0000259" key="1">
    <source>
        <dbReference type="Pfam" id="PF20056"/>
    </source>
</evidence>
<dbReference type="Pfam" id="PF20056">
    <property type="entry name" value="DUF6455"/>
    <property type="match status" value="1"/>
</dbReference>
<dbReference type="InterPro" id="IPR045601">
    <property type="entry name" value="DUF6455"/>
</dbReference>
<reference evidence="2 3" key="1">
    <citation type="submission" date="2019-03" db="EMBL/GenBank/DDBJ databases">
        <authorList>
            <person name="Zhang S."/>
        </authorList>
    </citation>
    <scope>NUCLEOTIDE SEQUENCE [LARGE SCALE GENOMIC DNA]</scope>
    <source>
        <strain evidence="2 3">S4J41</strain>
    </source>
</reference>
<dbReference type="OrthoDB" id="7961152at2"/>